<protein>
    <recommendedName>
        <fullName evidence="3">DUF4304 domain-containing protein</fullName>
    </recommendedName>
</protein>
<name>A0A401U670_9BACT</name>
<accession>A0A401U670</accession>
<organism evidence="1 2">
    <name type="scientific">Chryseotalea sanaruensis</name>
    <dbReference type="NCBI Taxonomy" id="2482724"/>
    <lineage>
        <taxon>Bacteria</taxon>
        <taxon>Pseudomonadati</taxon>
        <taxon>Bacteroidota</taxon>
        <taxon>Cytophagia</taxon>
        <taxon>Cytophagales</taxon>
        <taxon>Chryseotaleaceae</taxon>
        <taxon>Chryseotalea</taxon>
    </lineage>
</organism>
<reference evidence="1 2" key="1">
    <citation type="submission" date="2018-11" db="EMBL/GenBank/DDBJ databases">
        <title>Chryseotalea sanarue gen. nov., sp., nov., a member of the family Cytophagaceae, isolated from a brackish lake in Hamamatsu Japan.</title>
        <authorList>
            <person name="Maejima Y."/>
            <person name="Iino T."/>
            <person name="Muraguchi Y."/>
            <person name="Fukuda K."/>
            <person name="Ohkuma M."/>
            <person name="Moriuchi R."/>
            <person name="Dohra H."/>
            <person name="Kimbara K."/>
            <person name="Shintani M."/>
        </authorList>
    </citation>
    <scope>NUCLEOTIDE SEQUENCE [LARGE SCALE GENOMIC DNA]</scope>
    <source>
        <strain evidence="1 2">Ys</strain>
    </source>
</reference>
<dbReference type="AlphaFoldDB" id="A0A401U670"/>
<proteinExistence type="predicted"/>
<dbReference type="Proteomes" id="UP000288227">
    <property type="component" value="Unassembled WGS sequence"/>
</dbReference>
<sequence>MNSTEQKRLRAKVHEALLFFYESKGFKLSKTNGVFKKDGFEVEWGVSAKNIDYIYFNPSLCVVEDIVQNTLQLVFEEKKFGLTICRLAGCRLAQEFGVHEYDYLGDNEDDVDNGTTYKVDQESDLSKLVADHVNYMEKVGLPFFEKVNSLQGIYKYLSDLFFKNEKVKKIIGKREVLSCVAASYLLNDSDIEKLLRRLEELYAGNTYLLDDMQKIKQYFENKGSPHWS</sequence>
<dbReference type="RefSeq" id="WP_127121087.1">
    <property type="nucleotide sequence ID" value="NZ_BHXQ01000001.1"/>
</dbReference>
<evidence type="ECO:0000313" key="1">
    <source>
        <dbReference type="EMBL" id="GCC50454.1"/>
    </source>
</evidence>
<comment type="caution">
    <text evidence="1">The sequence shown here is derived from an EMBL/GenBank/DDBJ whole genome shotgun (WGS) entry which is preliminary data.</text>
</comment>
<gene>
    <name evidence="1" type="ORF">SanaruYs_06690</name>
</gene>
<dbReference type="EMBL" id="BHXQ01000001">
    <property type="protein sequence ID" value="GCC50454.1"/>
    <property type="molecule type" value="Genomic_DNA"/>
</dbReference>
<keyword evidence="2" id="KW-1185">Reference proteome</keyword>
<evidence type="ECO:0000313" key="2">
    <source>
        <dbReference type="Proteomes" id="UP000288227"/>
    </source>
</evidence>
<evidence type="ECO:0008006" key="3">
    <source>
        <dbReference type="Google" id="ProtNLM"/>
    </source>
</evidence>